<dbReference type="FunFam" id="3.40.50.11320:FF:000002">
    <property type="entry name" value="Carboxypeptidase"/>
    <property type="match status" value="1"/>
</dbReference>
<accession>A0A0D2JA39</accession>
<evidence type="ECO:0000313" key="5">
    <source>
        <dbReference type="EMBL" id="KIY96627.1"/>
    </source>
</evidence>
<dbReference type="AlphaFoldDB" id="A0A0D2JA39"/>
<dbReference type="InterPro" id="IPR001563">
    <property type="entry name" value="Peptidase_S10"/>
</dbReference>
<dbReference type="Gene3D" id="3.40.50.11320">
    <property type="match status" value="1"/>
</dbReference>
<dbReference type="EMBL" id="KK102917">
    <property type="protein sequence ID" value="KIY96627.1"/>
    <property type="molecule type" value="Genomic_DNA"/>
</dbReference>
<dbReference type="InterPro" id="IPR033124">
    <property type="entry name" value="Ser_caboxypep_his_AS"/>
</dbReference>
<dbReference type="RefSeq" id="XP_013895647.1">
    <property type="nucleotide sequence ID" value="XM_014040193.1"/>
</dbReference>
<proteinExistence type="inferred from homology"/>
<dbReference type="PANTHER" id="PTHR11802:SF201">
    <property type="entry name" value="CARBOXYPEPTIDASE"/>
    <property type="match status" value="1"/>
</dbReference>
<keyword evidence="6" id="KW-1185">Reference proteome</keyword>
<name>A0A0D2JA39_9CHLO</name>
<keyword evidence="4" id="KW-0325">Glycoprotein</keyword>
<protein>
    <submittedName>
        <fullName evidence="5">Uncharacterized protein</fullName>
    </submittedName>
</protein>
<evidence type="ECO:0000256" key="4">
    <source>
        <dbReference type="ARBA" id="ARBA00023180"/>
    </source>
</evidence>
<evidence type="ECO:0000256" key="1">
    <source>
        <dbReference type="ARBA" id="ARBA00009431"/>
    </source>
</evidence>
<dbReference type="KEGG" id="mng:MNEG_11336"/>
<dbReference type="GO" id="GO:0006508">
    <property type="term" value="P:proteolysis"/>
    <property type="evidence" value="ECO:0007669"/>
    <property type="project" value="InterPro"/>
</dbReference>
<dbReference type="Proteomes" id="UP000054498">
    <property type="component" value="Unassembled WGS sequence"/>
</dbReference>
<dbReference type="GeneID" id="25728588"/>
<dbReference type="SUPFAM" id="SSF53474">
    <property type="entry name" value="alpha/beta-Hydrolases"/>
    <property type="match status" value="1"/>
</dbReference>
<dbReference type="PROSITE" id="PS00560">
    <property type="entry name" value="CARBOXYPEPT_SER_HIS"/>
    <property type="match status" value="1"/>
</dbReference>
<dbReference type="OrthoDB" id="443318at2759"/>
<dbReference type="PANTHER" id="PTHR11802">
    <property type="entry name" value="SERINE PROTEASE FAMILY S10 SERINE CARBOXYPEPTIDASE"/>
    <property type="match status" value="1"/>
</dbReference>
<comment type="similarity">
    <text evidence="1">Belongs to the peptidase S10 family.</text>
</comment>
<organism evidence="5 6">
    <name type="scientific">Monoraphidium neglectum</name>
    <dbReference type="NCBI Taxonomy" id="145388"/>
    <lineage>
        <taxon>Eukaryota</taxon>
        <taxon>Viridiplantae</taxon>
        <taxon>Chlorophyta</taxon>
        <taxon>core chlorophytes</taxon>
        <taxon>Chlorophyceae</taxon>
        <taxon>CS clade</taxon>
        <taxon>Sphaeropleales</taxon>
        <taxon>Selenastraceae</taxon>
        <taxon>Monoraphidium</taxon>
    </lineage>
</organism>
<sequence>MNKPEVQSALHANQSGALPGPWQDCSQAIAYSRDDLLGSMIPVYKELLRDANLVIWVFSGDVDGIVPVLGSRRWIKSLGLPVDTPWRAWQSQTGQIGGWRVDYEGLSFVTVRNAGHMVPYVQPERGYHLVADFLDAASQPPPSRRRSS</sequence>
<evidence type="ECO:0000313" key="6">
    <source>
        <dbReference type="Proteomes" id="UP000054498"/>
    </source>
</evidence>
<dbReference type="InterPro" id="IPR029058">
    <property type="entry name" value="AB_hydrolase_fold"/>
</dbReference>
<keyword evidence="3" id="KW-1015">Disulfide bond</keyword>
<evidence type="ECO:0000256" key="2">
    <source>
        <dbReference type="ARBA" id="ARBA00022729"/>
    </source>
</evidence>
<dbReference type="Pfam" id="PF00450">
    <property type="entry name" value="Peptidase_S10"/>
    <property type="match status" value="1"/>
</dbReference>
<gene>
    <name evidence="5" type="ORF">MNEG_11336</name>
</gene>
<dbReference type="GO" id="GO:0004185">
    <property type="term" value="F:serine-type carboxypeptidase activity"/>
    <property type="evidence" value="ECO:0007669"/>
    <property type="project" value="InterPro"/>
</dbReference>
<evidence type="ECO:0000256" key="3">
    <source>
        <dbReference type="ARBA" id="ARBA00023157"/>
    </source>
</evidence>
<dbReference type="Gene3D" id="6.10.250.940">
    <property type="match status" value="1"/>
</dbReference>
<keyword evidence="2" id="KW-0732">Signal</keyword>
<reference evidence="5 6" key="1">
    <citation type="journal article" date="2013" name="BMC Genomics">
        <title>Reconstruction of the lipid metabolism for the microalga Monoraphidium neglectum from its genome sequence reveals characteristics suitable for biofuel production.</title>
        <authorList>
            <person name="Bogen C."/>
            <person name="Al-Dilaimi A."/>
            <person name="Albersmeier A."/>
            <person name="Wichmann J."/>
            <person name="Grundmann M."/>
            <person name="Rupp O."/>
            <person name="Lauersen K.J."/>
            <person name="Blifernez-Klassen O."/>
            <person name="Kalinowski J."/>
            <person name="Goesmann A."/>
            <person name="Mussgnug J.H."/>
            <person name="Kruse O."/>
        </authorList>
    </citation>
    <scope>NUCLEOTIDE SEQUENCE [LARGE SCALE GENOMIC DNA]</scope>
    <source>
        <strain evidence="5 6">SAG 48.87</strain>
    </source>
</reference>